<gene>
    <name evidence="1" type="ORF">OM076_43175</name>
</gene>
<sequence>MRVADLLPPDTLATHAAREVVTHYSSAALVNHCERAYLWSAALGELTGAAYDRELLYVASMLHDLGLVPAFDNYRAPFEDAGGDVGWVFAAGAGWPPERRTRVKDIIVRHMWAEVDPSLDIEGHLLCEGTGLDIAGRNADTWPAAFRAEVVERFPRLDLAAEFLAAFQDQAGRKPGCAAAAAITAGLADRIAANSLDA</sequence>
<dbReference type="CDD" id="cd00077">
    <property type="entry name" value="HDc"/>
    <property type="match status" value="1"/>
</dbReference>
<organism evidence="1 2">
    <name type="scientific">Solirubrobacter ginsenosidimutans</name>
    <dbReference type="NCBI Taxonomy" id="490573"/>
    <lineage>
        <taxon>Bacteria</taxon>
        <taxon>Bacillati</taxon>
        <taxon>Actinomycetota</taxon>
        <taxon>Thermoleophilia</taxon>
        <taxon>Solirubrobacterales</taxon>
        <taxon>Solirubrobacteraceae</taxon>
        <taxon>Solirubrobacter</taxon>
    </lineage>
</organism>
<name>A0A9X3N2L6_9ACTN</name>
<evidence type="ECO:0008006" key="3">
    <source>
        <dbReference type="Google" id="ProtNLM"/>
    </source>
</evidence>
<dbReference type="RefSeq" id="WP_270046392.1">
    <property type="nucleotide sequence ID" value="NZ_JAPDOD010000089.1"/>
</dbReference>
<comment type="caution">
    <text evidence="1">The sequence shown here is derived from an EMBL/GenBank/DDBJ whole genome shotgun (WGS) entry which is preliminary data.</text>
</comment>
<dbReference type="Gene3D" id="1.10.3210.10">
    <property type="entry name" value="Hypothetical protein af1432"/>
    <property type="match status" value="1"/>
</dbReference>
<dbReference type="PANTHER" id="PTHR35569:SF1">
    <property type="entry name" value="CYANAMIDE HYDRATASE DDI2-RELATED"/>
    <property type="match status" value="1"/>
</dbReference>
<dbReference type="EMBL" id="JAPDOD010000089">
    <property type="protein sequence ID" value="MDA0167142.1"/>
    <property type="molecule type" value="Genomic_DNA"/>
</dbReference>
<evidence type="ECO:0000313" key="2">
    <source>
        <dbReference type="Proteomes" id="UP001149140"/>
    </source>
</evidence>
<evidence type="ECO:0000313" key="1">
    <source>
        <dbReference type="EMBL" id="MDA0167142.1"/>
    </source>
</evidence>
<dbReference type="Proteomes" id="UP001149140">
    <property type="component" value="Unassembled WGS sequence"/>
</dbReference>
<accession>A0A9X3N2L6</accession>
<proteinExistence type="predicted"/>
<keyword evidence="2" id="KW-1185">Reference proteome</keyword>
<dbReference type="SUPFAM" id="SSF109604">
    <property type="entry name" value="HD-domain/PDEase-like"/>
    <property type="match status" value="1"/>
</dbReference>
<dbReference type="PANTHER" id="PTHR35569">
    <property type="entry name" value="CYANAMIDE HYDRATASE DDI2-RELATED"/>
    <property type="match status" value="1"/>
</dbReference>
<reference evidence="1" key="1">
    <citation type="submission" date="2022-10" db="EMBL/GenBank/DDBJ databases">
        <title>The WGS of Solirubrobacter ginsenosidimutans DSM 21036.</title>
        <authorList>
            <person name="Jiang Z."/>
        </authorList>
    </citation>
    <scope>NUCLEOTIDE SEQUENCE</scope>
    <source>
        <strain evidence="1">DSM 21036</strain>
    </source>
</reference>
<dbReference type="InterPro" id="IPR003607">
    <property type="entry name" value="HD/PDEase_dom"/>
</dbReference>
<protein>
    <recommendedName>
        <fullName evidence="3">Cyanamide hydratase</fullName>
    </recommendedName>
</protein>
<dbReference type="AlphaFoldDB" id="A0A9X3N2L6"/>